<feature type="transmembrane region" description="Helical" evidence="2">
    <location>
        <begin position="321"/>
        <end position="341"/>
    </location>
</feature>
<feature type="transmembrane region" description="Helical" evidence="2">
    <location>
        <begin position="420"/>
        <end position="444"/>
    </location>
</feature>
<feature type="transmembrane region" description="Helical" evidence="2">
    <location>
        <begin position="395"/>
        <end position="414"/>
    </location>
</feature>
<dbReference type="SUPFAM" id="SSF52129">
    <property type="entry name" value="Caspase-like"/>
    <property type="match status" value="1"/>
</dbReference>
<dbReference type="NCBIfam" id="NF047832">
    <property type="entry name" value="caspase_w_EACC1"/>
    <property type="match status" value="1"/>
</dbReference>
<dbReference type="PROSITE" id="PS00018">
    <property type="entry name" value="EF_HAND_1"/>
    <property type="match status" value="1"/>
</dbReference>
<dbReference type="PANTHER" id="PTHR22576">
    <property type="entry name" value="MUCOSA ASSOCIATED LYMPHOID TISSUE LYMPHOMA TRANSLOCATION PROTEIN 1/PARACASPASE"/>
    <property type="match status" value="1"/>
</dbReference>
<dbReference type="Proteomes" id="UP001500979">
    <property type="component" value="Unassembled WGS sequence"/>
</dbReference>
<evidence type="ECO:0000259" key="3">
    <source>
        <dbReference type="Pfam" id="PF00656"/>
    </source>
</evidence>
<dbReference type="Pfam" id="PF00656">
    <property type="entry name" value="Peptidase_C14"/>
    <property type="match status" value="1"/>
</dbReference>
<keyword evidence="2" id="KW-0472">Membrane</keyword>
<feature type="domain" description="Peptidase C14 caspase" evidence="3">
    <location>
        <begin position="4"/>
        <end position="242"/>
    </location>
</feature>
<sequence>MGTKAALLVACDNYTDPTFQHLRSPEVDLWRLSGLLSAENIGNFEVDTLVNRPHYEVTKAVSRFFRNRALDDFLLLFFACHGVKDTNGEIVLAMHDTEADLLEATGVPAGYVLDQINRSRSRRIVIMVDCCFSGAFARGFRSRGSQQVDVVDALQGHGRAIITASSAMEYAYEADAIRAFGPPGSSVFTNALVEGLGTGSADANGDGYVTVQELYDYIYDHVRNAHPEQTPNMRSELQGDLYIARTLSGPWRVPSARSGPQSPVATKTTTAPQEAAATKPEEPVREEVAARSAGPPEPSVPARPAEQEPESISADPGWLQCIALSLFLVFVPTALLEYWVLDRLKSLANAWLVPAGFEPLGELMTPLVLGGLLWGIASSIVGTRWYRKSPVNGRGAFLSHVVAAWIWMPVLWVLTRITGIFGTATFTSVFLLCTAFVVGIYWLVNAARLRAPRA</sequence>
<feature type="region of interest" description="Disordered" evidence="1">
    <location>
        <begin position="253"/>
        <end position="311"/>
    </location>
</feature>
<comment type="caution">
    <text evidence="4">The sequence shown here is derived from an EMBL/GenBank/DDBJ whole genome shotgun (WGS) entry which is preliminary data.</text>
</comment>
<keyword evidence="5" id="KW-1185">Reference proteome</keyword>
<dbReference type="RefSeq" id="WP_344679404.1">
    <property type="nucleotide sequence ID" value="NZ_BAAAUX010000011.1"/>
</dbReference>
<dbReference type="Gene3D" id="3.40.50.1460">
    <property type="match status" value="1"/>
</dbReference>
<evidence type="ECO:0000313" key="4">
    <source>
        <dbReference type="EMBL" id="GAA2786701.1"/>
    </source>
</evidence>
<accession>A0ABN3VAG5</accession>
<evidence type="ECO:0000256" key="2">
    <source>
        <dbReference type="SAM" id="Phobius"/>
    </source>
</evidence>
<dbReference type="EMBL" id="BAAAUX010000011">
    <property type="protein sequence ID" value="GAA2786701.1"/>
    <property type="molecule type" value="Genomic_DNA"/>
</dbReference>
<protein>
    <recommendedName>
        <fullName evidence="3">Peptidase C14 caspase domain-containing protein</fullName>
    </recommendedName>
</protein>
<dbReference type="InterPro" id="IPR052039">
    <property type="entry name" value="Caspase-related_regulators"/>
</dbReference>
<dbReference type="PANTHER" id="PTHR22576:SF37">
    <property type="entry name" value="MUCOSA-ASSOCIATED LYMPHOID TISSUE LYMPHOMA TRANSLOCATION PROTEIN 1"/>
    <property type="match status" value="1"/>
</dbReference>
<keyword evidence="2" id="KW-1133">Transmembrane helix</keyword>
<feature type="transmembrane region" description="Helical" evidence="2">
    <location>
        <begin position="363"/>
        <end position="383"/>
    </location>
</feature>
<name>A0ABN3VAG5_9PSEU</name>
<keyword evidence="2" id="KW-0812">Transmembrane</keyword>
<organism evidence="4 5">
    <name type="scientific">Saccharopolyspora taberi</name>
    <dbReference type="NCBI Taxonomy" id="60895"/>
    <lineage>
        <taxon>Bacteria</taxon>
        <taxon>Bacillati</taxon>
        <taxon>Actinomycetota</taxon>
        <taxon>Actinomycetes</taxon>
        <taxon>Pseudonocardiales</taxon>
        <taxon>Pseudonocardiaceae</taxon>
        <taxon>Saccharopolyspora</taxon>
    </lineage>
</organism>
<reference evidence="4 5" key="1">
    <citation type="journal article" date="2019" name="Int. J. Syst. Evol. Microbiol.">
        <title>The Global Catalogue of Microorganisms (GCM) 10K type strain sequencing project: providing services to taxonomists for standard genome sequencing and annotation.</title>
        <authorList>
            <consortium name="The Broad Institute Genomics Platform"/>
            <consortium name="The Broad Institute Genome Sequencing Center for Infectious Disease"/>
            <person name="Wu L."/>
            <person name="Ma J."/>
        </authorList>
    </citation>
    <scope>NUCLEOTIDE SEQUENCE [LARGE SCALE GENOMIC DNA]</scope>
    <source>
        <strain evidence="4 5">JCM 9383</strain>
    </source>
</reference>
<evidence type="ECO:0000313" key="5">
    <source>
        <dbReference type="Proteomes" id="UP001500979"/>
    </source>
</evidence>
<dbReference type="InterPro" id="IPR018247">
    <property type="entry name" value="EF_Hand_1_Ca_BS"/>
</dbReference>
<dbReference type="InterPro" id="IPR029030">
    <property type="entry name" value="Caspase-like_dom_sf"/>
</dbReference>
<feature type="compositionally biased region" description="Basic and acidic residues" evidence="1">
    <location>
        <begin position="279"/>
        <end position="289"/>
    </location>
</feature>
<proteinExistence type="predicted"/>
<gene>
    <name evidence="4" type="ORF">GCM10010470_21290</name>
</gene>
<evidence type="ECO:0000256" key="1">
    <source>
        <dbReference type="SAM" id="MobiDB-lite"/>
    </source>
</evidence>
<feature type="compositionally biased region" description="Polar residues" evidence="1">
    <location>
        <begin position="258"/>
        <end position="272"/>
    </location>
</feature>
<dbReference type="InterPro" id="IPR011600">
    <property type="entry name" value="Pept_C14_caspase"/>
</dbReference>